<sequence length="81" mass="8955">METPGSTSSLGLDQTAALKAHAGIETLFDPPVCVCHAVCLGGHRTVTTHDTRLDNLQLYPEAILRRAERGRPKWNEALYWP</sequence>
<dbReference type="Proteomes" id="UP000002791">
    <property type="component" value="Chromosome"/>
</dbReference>
<accession>H5XEB4</accession>
<dbReference type="HOGENOM" id="CLU_2571788_0_0_11"/>
<protein>
    <submittedName>
        <fullName evidence="1">Uncharacterized protein</fullName>
    </submittedName>
</protein>
<organism evidence="1 2">
    <name type="scientific">Saccharomonospora cyanea NA-134</name>
    <dbReference type="NCBI Taxonomy" id="882082"/>
    <lineage>
        <taxon>Bacteria</taxon>
        <taxon>Bacillati</taxon>
        <taxon>Actinomycetota</taxon>
        <taxon>Actinomycetes</taxon>
        <taxon>Pseudonocardiales</taxon>
        <taxon>Pseudonocardiaceae</taxon>
        <taxon>Saccharomonospora</taxon>
    </lineage>
</organism>
<dbReference type="AlphaFoldDB" id="H5XEB4"/>
<gene>
    <name evidence="1" type="ORF">SaccyDRAFT_2517</name>
</gene>
<reference evidence="1 2" key="1">
    <citation type="submission" date="2011-11" db="EMBL/GenBank/DDBJ databases">
        <title>The Noncontiguous Finished sequence of Saccharomonospora cyanea NA-134.</title>
        <authorList>
            <consortium name="US DOE Joint Genome Institute"/>
            <person name="Lucas S."/>
            <person name="Han J."/>
            <person name="Lapidus A."/>
            <person name="Cheng J.-F."/>
            <person name="Goodwin L."/>
            <person name="Pitluck S."/>
            <person name="Peters L."/>
            <person name="Ovchinnikova G."/>
            <person name="Lu M."/>
            <person name="Detter J.C."/>
            <person name="Han C."/>
            <person name="Tapia R."/>
            <person name="Land M."/>
            <person name="Hauser L."/>
            <person name="Kyrpides N."/>
            <person name="Ivanova N."/>
            <person name="Pagani I."/>
            <person name="Brambilla E.-M."/>
            <person name="Klenk H.-P."/>
            <person name="Woyke T."/>
        </authorList>
    </citation>
    <scope>NUCLEOTIDE SEQUENCE [LARGE SCALE GENOMIC DNA]</scope>
    <source>
        <strain evidence="1 2">NA-134</strain>
    </source>
</reference>
<dbReference type="RefSeq" id="WP_005456508.1">
    <property type="nucleotide sequence ID" value="NZ_CM001440.1"/>
</dbReference>
<dbReference type="EMBL" id="CM001440">
    <property type="protein sequence ID" value="EHR61382.1"/>
    <property type="molecule type" value="Genomic_DNA"/>
</dbReference>
<proteinExistence type="predicted"/>
<keyword evidence="2" id="KW-1185">Reference proteome</keyword>
<name>H5XEB4_9PSEU</name>
<evidence type="ECO:0000313" key="1">
    <source>
        <dbReference type="EMBL" id="EHR61382.1"/>
    </source>
</evidence>
<evidence type="ECO:0000313" key="2">
    <source>
        <dbReference type="Proteomes" id="UP000002791"/>
    </source>
</evidence>